<dbReference type="InterPro" id="IPR023198">
    <property type="entry name" value="PGP-like_dom2"/>
</dbReference>
<comment type="caution">
    <text evidence="2">The sequence shown here is derived from an EMBL/GenBank/DDBJ whole genome shotgun (WGS) entry which is preliminary data.</text>
</comment>
<name>A0ABW3S0I7_9BACL</name>
<dbReference type="PANTHER" id="PTHR43316">
    <property type="entry name" value="HYDROLASE, HALOACID DELAHOGENASE-RELATED"/>
    <property type="match status" value="1"/>
</dbReference>
<dbReference type="GO" id="GO:0016787">
    <property type="term" value="F:hydrolase activity"/>
    <property type="evidence" value="ECO:0007669"/>
    <property type="project" value="UniProtKB-KW"/>
</dbReference>
<dbReference type="SUPFAM" id="SSF56784">
    <property type="entry name" value="HAD-like"/>
    <property type="match status" value="1"/>
</dbReference>
<dbReference type="PANTHER" id="PTHR43316:SF3">
    <property type="entry name" value="HALOACID DEHALOGENASE, TYPE II (AFU_ORTHOLOGUE AFUA_2G07750)-RELATED"/>
    <property type="match status" value="1"/>
</dbReference>
<sequence>MKTFEVVSLDMFQTLVNVDSRREQVWTSILSEKYTQESAEQYAQLLLQYFMEHWKQLKETKRFHFTREVYERSFESVFQRFNIEFDVEEACNILFQEHTKAELYEDTVRFLDRILKQYKVCIVSDADEAMIPQFYTKYGIRNFISEHYQSYKNDEDNLMFKELLHFYKVHPSKVIHIGDSESDIIGAHREGIRTCWLNRDKRTWEHEIKPDFVIESLNDLKQIL</sequence>
<reference evidence="3" key="1">
    <citation type="journal article" date="2019" name="Int. J. Syst. Evol. Microbiol.">
        <title>The Global Catalogue of Microorganisms (GCM) 10K type strain sequencing project: providing services to taxonomists for standard genome sequencing and annotation.</title>
        <authorList>
            <consortium name="The Broad Institute Genomics Platform"/>
            <consortium name="The Broad Institute Genome Sequencing Center for Infectious Disease"/>
            <person name="Wu L."/>
            <person name="Ma J."/>
        </authorList>
    </citation>
    <scope>NUCLEOTIDE SEQUENCE [LARGE SCALE GENOMIC DNA]</scope>
    <source>
        <strain evidence="3">CCUG 59189</strain>
    </source>
</reference>
<dbReference type="Gene3D" id="1.10.150.240">
    <property type="entry name" value="Putative phosphatase, domain 2"/>
    <property type="match status" value="1"/>
</dbReference>
<dbReference type="Proteomes" id="UP001597262">
    <property type="component" value="Unassembled WGS sequence"/>
</dbReference>
<dbReference type="EMBL" id="JBHTLM010000013">
    <property type="protein sequence ID" value="MFD1178004.1"/>
    <property type="molecule type" value="Genomic_DNA"/>
</dbReference>
<dbReference type="Gene3D" id="3.40.50.1000">
    <property type="entry name" value="HAD superfamily/HAD-like"/>
    <property type="match status" value="1"/>
</dbReference>
<dbReference type="InterPro" id="IPR036412">
    <property type="entry name" value="HAD-like_sf"/>
</dbReference>
<keyword evidence="3" id="KW-1185">Reference proteome</keyword>
<dbReference type="RefSeq" id="WP_379320450.1">
    <property type="nucleotide sequence ID" value="NZ_JBHTLM010000013.1"/>
</dbReference>
<dbReference type="InterPro" id="IPR023214">
    <property type="entry name" value="HAD_sf"/>
</dbReference>
<protein>
    <submittedName>
        <fullName evidence="2">HAD family hydrolase</fullName>
        <ecNumber evidence="2">3.1.3.-</ecNumber>
    </submittedName>
</protein>
<evidence type="ECO:0000313" key="2">
    <source>
        <dbReference type="EMBL" id="MFD1178004.1"/>
    </source>
</evidence>
<proteinExistence type="predicted"/>
<dbReference type="InterPro" id="IPR051540">
    <property type="entry name" value="S-2-haloacid_dehalogenase"/>
</dbReference>
<evidence type="ECO:0000313" key="3">
    <source>
        <dbReference type="Proteomes" id="UP001597262"/>
    </source>
</evidence>
<dbReference type="InterPro" id="IPR041492">
    <property type="entry name" value="HAD_2"/>
</dbReference>
<keyword evidence="1 2" id="KW-0378">Hydrolase</keyword>
<accession>A0ABW3S0I7</accession>
<gene>
    <name evidence="2" type="ORF">ACFQ3W_17075</name>
</gene>
<evidence type="ECO:0000256" key="1">
    <source>
        <dbReference type="ARBA" id="ARBA00022801"/>
    </source>
</evidence>
<dbReference type="EC" id="3.1.3.-" evidence="2"/>
<organism evidence="2 3">
    <name type="scientific">Paenibacillus puldeungensis</name>
    <dbReference type="NCBI Taxonomy" id="696536"/>
    <lineage>
        <taxon>Bacteria</taxon>
        <taxon>Bacillati</taxon>
        <taxon>Bacillota</taxon>
        <taxon>Bacilli</taxon>
        <taxon>Bacillales</taxon>
        <taxon>Paenibacillaceae</taxon>
        <taxon>Paenibacillus</taxon>
    </lineage>
</organism>
<dbReference type="Pfam" id="PF13419">
    <property type="entry name" value="HAD_2"/>
    <property type="match status" value="1"/>
</dbReference>